<keyword evidence="1" id="KW-0611">Plant defense</keyword>
<dbReference type="Gene3D" id="3.40.50.300">
    <property type="entry name" value="P-loop containing nucleotide triphosphate hydrolases"/>
    <property type="match status" value="1"/>
</dbReference>
<dbReference type="InterPro" id="IPR027417">
    <property type="entry name" value="P-loop_NTPase"/>
</dbReference>
<comment type="caution">
    <text evidence="3">The sequence shown here is derived from an EMBL/GenBank/DDBJ whole genome shotgun (WGS) entry which is preliminary data.</text>
</comment>
<dbReference type="PANTHER" id="PTHR36766:SF35">
    <property type="entry name" value="DISEASE RESISTANCE PROTEIN RGA3"/>
    <property type="match status" value="1"/>
</dbReference>
<accession>A0A9Q1K9H1</accession>
<gene>
    <name evidence="3" type="ORF">Cgig2_007709</name>
</gene>
<dbReference type="EMBL" id="JAKOGI010000238">
    <property type="protein sequence ID" value="KAJ8438864.1"/>
    <property type="molecule type" value="Genomic_DNA"/>
</dbReference>
<evidence type="ECO:0000313" key="4">
    <source>
        <dbReference type="Proteomes" id="UP001153076"/>
    </source>
</evidence>
<dbReference type="InterPro" id="IPR002182">
    <property type="entry name" value="NB-ARC"/>
</dbReference>
<name>A0A9Q1K9H1_9CARY</name>
<evidence type="ECO:0000259" key="2">
    <source>
        <dbReference type="Pfam" id="PF00931"/>
    </source>
</evidence>
<dbReference type="PANTHER" id="PTHR36766">
    <property type="entry name" value="PLANT BROAD-SPECTRUM MILDEW RESISTANCE PROTEIN RPW8"/>
    <property type="match status" value="1"/>
</dbReference>
<reference evidence="3" key="1">
    <citation type="submission" date="2022-04" db="EMBL/GenBank/DDBJ databases">
        <title>Carnegiea gigantea Genome sequencing and assembly v2.</title>
        <authorList>
            <person name="Copetti D."/>
            <person name="Sanderson M.J."/>
            <person name="Burquez A."/>
            <person name="Wojciechowski M.F."/>
        </authorList>
    </citation>
    <scope>NUCLEOTIDE SEQUENCE</scope>
    <source>
        <strain evidence="3">SGP5-SGP5p</strain>
        <tissue evidence="3">Aerial part</tissue>
    </source>
</reference>
<dbReference type="AlphaFoldDB" id="A0A9Q1K9H1"/>
<evidence type="ECO:0000313" key="3">
    <source>
        <dbReference type="EMBL" id="KAJ8438864.1"/>
    </source>
</evidence>
<evidence type="ECO:0000256" key="1">
    <source>
        <dbReference type="ARBA" id="ARBA00022821"/>
    </source>
</evidence>
<protein>
    <recommendedName>
        <fullName evidence="2">NB-ARC domain-containing protein</fullName>
    </recommendedName>
</protein>
<dbReference type="Proteomes" id="UP001153076">
    <property type="component" value="Unassembled WGS sequence"/>
</dbReference>
<proteinExistence type="predicted"/>
<keyword evidence="4" id="KW-1185">Reference proteome</keyword>
<dbReference type="GO" id="GO:0006952">
    <property type="term" value="P:defense response"/>
    <property type="evidence" value="ECO:0007669"/>
    <property type="project" value="UniProtKB-KW"/>
</dbReference>
<dbReference type="SUPFAM" id="SSF52540">
    <property type="entry name" value="P-loop containing nucleoside triphosphate hydrolases"/>
    <property type="match status" value="1"/>
</dbReference>
<dbReference type="GO" id="GO:0043531">
    <property type="term" value="F:ADP binding"/>
    <property type="evidence" value="ECO:0007669"/>
    <property type="project" value="InterPro"/>
</dbReference>
<dbReference type="Pfam" id="PF00931">
    <property type="entry name" value="NB-ARC"/>
    <property type="match status" value="1"/>
</dbReference>
<feature type="domain" description="NB-ARC" evidence="2">
    <location>
        <begin position="17"/>
        <end position="105"/>
    </location>
</feature>
<dbReference type="OrthoDB" id="5279713at2759"/>
<organism evidence="3 4">
    <name type="scientific">Carnegiea gigantea</name>
    <dbReference type="NCBI Taxonomy" id="171969"/>
    <lineage>
        <taxon>Eukaryota</taxon>
        <taxon>Viridiplantae</taxon>
        <taxon>Streptophyta</taxon>
        <taxon>Embryophyta</taxon>
        <taxon>Tracheophyta</taxon>
        <taxon>Spermatophyta</taxon>
        <taxon>Magnoliopsida</taxon>
        <taxon>eudicotyledons</taxon>
        <taxon>Gunneridae</taxon>
        <taxon>Pentapetalae</taxon>
        <taxon>Caryophyllales</taxon>
        <taxon>Cactineae</taxon>
        <taxon>Cactaceae</taxon>
        <taxon>Cactoideae</taxon>
        <taxon>Echinocereeae</taxon>
        <taxon>Carnegiea</taxon>
    </lineage>
</organism>
<sequence length="189" mass="21905">MESLQISATGRNHEDLALEPLHKKLWEQLEGKKYLLVLDDLWNENRLQWLELIKYLTSNVRGSWILVTTRSEKTATIVEHEHIYKLEGLSKEDSWCIFDMTAFGQRYGQQCPSDLVEIGQGIGYKSRYVVEKLEVPKDIGLELHGNQKSPNLDIEILENAQYAKENVKEGGYIRSKGYIKWGKMSNGYR</sequence>